<keyword evidence="6" id="KW-0016">Alginate biosynthesis</keyword>
<evidence type="ECO:0000256" key="3">
    <source>
        <dbReference type="ARBA" id="ARBA00022679"/>
    </source>
</evidence>
<evidence type="ECO:0000256" key="1">
    <source>
        <dbReference type="ARBA" id="ARBA00004418"/>
    </source>
</evidence>
<reference evidence="10" key="1">
    <citation type="submission" date="2021-06" db="EMBL/GenBank/DDBJ databases">
        <title>Updating the genus Pseudomonas: Description of 43 new species and partition of the Pseudomonas putida group.</title>
        <authorList>
            <person name="Girard L."/>
            <person name="Lood C."/>
            <person name="Vandamme P."/>
            <person name="Rokni-Zadeh H."/>
            <person name="Van Noort V."/>
            <person name="Hofte M."/>
            <person name="Lavigne R."/>
            <person name="De Mot R."/>
        </authorList>
    </citation>
    <scope>NUCLEOTIDE SEQUENCE</scope>
    <source>
        <strain evidence="10">SWRI74</strain>
    </source>
</reference>
<dbReference type="RefSeq" id="WP_217873284.1">
    <property type="nucleotide sequence ID" value="NZ_JAHSTU010000011.1"/>
</dbReference>
<comment type="caution">
    <text evidence="10">The sequence shown here is derived from an EMBL/GenBank/DDBJ whole genome shotgun (WGS) entry which is preliminary data.</text>
</comment>
<protein>
    <recommendedName>
        <fullName evidence="9">AlgX/AlgJ SGNH hydrolase-like domain-containing protein</fullName>
    </recommendedName>
</protein>
<dbReference type="Pfam" id="PF16822">
    <property type="entry name" value="ALGX"/>
    <property type="match status" value="1"/>
</dbReference>
<evidence type="ECO:0000256" key="8">
    <source>
        <dbReference type="SAM" id="Phobius"/>
    </source>
</evidence>
<evidence type="ECO:0000256" key="4">
    <source>
        <dbReference type="ARBA" id="ARBA00022729"/>
    </source>
</evidence>
<keyword evidence="7" id="KW-0012">Acyltransferase</keyword>
<evidence type="ECO:0000313" key="10">
    <source>
        <dbReference type="EMBL" id="MBV4523850.1"/>
    </source>
</evidence>
<accession>A0ABS6QY46</accession>
<keyword evidence="4" id="KW-0732">Signal</keyword>
<dbReference type="InterPro" id="IPR031811">
    <property type="entry name" value="ALGX/ALGJ_SGNH-like"/>
</dbReference>
<organism evidence="10 11">
    <name type="scientific">Pseudomonas azerbaijanoccidentalis</name>
    <dbReference type="NCBI Taxonomy" id="2842347"/>
    <lineage>
        <taxon>Bacteria</taxon>
        <taxon>Pseudomonadati</taxon>
        <taxon>Pseudomonadota</taxon>
        <taxon>Gammaproteobacteria</taxon>
        <taxon>Pseudomonadales</taxon>
        <taxon>Pseudomonadaceae</taxon>
        <taxon>Pseudomonas</taxon>
    </lineage>
</organism>
<dbReference type="Proteomes" id="UP001049200">
    <property type="component" value="Unassembled WGS sequence"/>
</dbReference>
<keyword evidence="3" id="KW-0808">Transferase</keyword>
<sequence>MRTIKILHALCAVSLVGIISIPAIQLIVPFVEEKPLIGWVPHGEPQPELTIKSILDGRFQRWASTYLADHAGFRPTMVRTYNEAIYQLTEEAPNIGVFKSNGRLFTSDQILNISKVYRDEENYRRASQDDAARMRAIQDDLASKGKYFVVLLAASKPSIYIDSVPRRFLPDGLPDNFSVNGSMADELRKAGVNVIDSTVTMRQLRNEGIPTHSDSGVHWNYFSGCVIASEIMREAEKHVYGGVTQIGCGTPTFSKPEGADDDALLLMNIWSDGGVKTATPKPKLSLYGDTKRLPKIVFVGDSFSWQIIAAMSYSSAYSELVYSGYLRSRYAIKSGTGEHLSSEGEDVPQTKIIHQVARDIDQSDIVVLEQVDYVRTPPERPRENDWFGFMHHMTPQLLSTGPTQSTVTN</sequence>
<gene>
    <name evidence="10" type="ORF">KVG88_27670</name>
</gene>
<keyword evidence="8" id="KW-1133">Transmembrane helix</keyword>
<keyword evidence="11" id="KW-1185">Reference proteome</keyword>
<evidence type="ECO:0000256" key="7">
    <source>
        <dbReference type="ARBA" id="ARBA00023315"/>
    </source>
</evidence>
<proteinExistence type="predicted"/>
<feature type="transmembrane region" description="Helical" evidence="8">
    <location>
        <begin position="7"/>
        <end position="28"/>
    </location>
</feature>
<comment type="subcellular location">
    <subcellularLocation>
        <location evidence="1">Periplasm</location>
    </subcellularLocation>
</comment>
<evidence type="ECO:0000256" key="5">
    <source>
        <dbReference type="ARBA" id="ARBA00022764"/>
    </source>
</evidence>
<evidence type="ECO:0000259" key="9">
    <source>
        <dbReference type="Pfam" id="PF16822"/>
    </source>
</evidence>
<evidence type="ECO:0000313" key="11">
    <source>
        <dbReference type="Proteomes" id="UP001049200"/>
    </source>
</evidence>
<keyword evidence="8" id="KW-0472">Membrane</keyword>
<name>A0ABS6QY46_9PSED</name>
<keyword evidence="8" id="KW-0812">Transmembrane</keyword>
<comment type="pathway">
    <text evidence="2">Glycan biosynthesis; alginate biosynthesis.</text>
</comment>
<evidence type="ECO:0000256" key="6">
    <source>
        <dbReference type="ARBA" id="ARBA00022841"/>
    </source>
</evidence>
<feature type="domain" description="AlgX/AlgJ SGNH hydrolase-like" evidence="9">
    <location>
        <begin position="117"/>
        <end position="304"/>
    </location>
</feature>
<dbReference type="EMBL" id="JAHSTU010000011">
    <property type="protein sequence ID" value="MBV4523850.1"/>
    <property type="molecule type" value="Genomic_DNA"/>
</dbReference>
<evidence type="ECO:0000256" key="2">
    <source>
        <dbReference type="ARBA" id="ARBA00005182"/>
    </source>
</evidence>
<keyword evidence="5" id="KW-0574">Periplasm</keyword>